<dbReference type="InterPro" id="IPR000014">
    <property type="entry name" value="PAS"/>
</dbReference>
<keyword evidence="4" id="KW-0808">Transferase</keyword>
<keyword evidence="3" id="KW-0597">Phosphoprotein</keyword>
<protein>
    <recommendedName>
        <fullName evidence="2">histidine kinase</fullName>
        <ecNumber evidence="2">2.7.13.3</ecNumber>
    </recommendedName>
</protein>
<dbReference type="EC" id="2.7.13.3" evidence="2"/>
<name>A0A7S8E7L2_9CHLR</name>
<dbReference type="GO" id="GO:0000155">
    <property type="term" value="F:phosphorelay sensor kinase activity"/>
    <property type="evidence" value="ECO:0007669"/>
    <property type="project" value="InterPro"/>
</dbReference>
<dbReference type="CDD" id="cd00082">
    <property type="entry name" value="HisKA"/>
    <property type="match status" value="1"/>
</dbReference>
<reference evidence="10 11" key="1">
    <citation type="submission" date="2020-02" db="EMBL/GenBank/DDBJ databases">
        <authorList>
            <person name="Zheng R.K."/>
            <person name="Sun C.M."/>
        </authorList>
    </citation>
    <scope>NUCLEOTIDE SEQUENCE [LARGE SCALE GENOMIC DNA]</scope>
    <source>
        <strain evidence="11">rifampicinis</strain>
    </source>
</reference>
<gene>
    <name evidence="10" type="ORF">G4Y79_19080</name>
</gene>
<evidence type="ECO:0000256" key="2">
    <source>
        <dbReference type="ARBA" id="ARBA00012438"/>
    </source>
</evidence>
<dbReference type="InterPro" id="IPR036097">
    <property type="entry name" value="HisK_dim/P_sf"/>
</dbReference>
<dbReference type="InterPro" id="IPR036890">
    <property type="entry name" value="HATPase_C_sf"/>
</dbReference>
<dbReference type="PROSITE" id="PS50112">
    <property type="entry name" value="PAS"/>
    <property type="match status" value="1"/>
</dbReference>
<comment type="catalytic activity">
    <reaction evidence="1">
        <text>ATP + protein L-histidine = ADP + protein N-phospho-L-histidine.</text>
        <dbReference type="EC" id="2.7.13.3"/>
    </reaction>
</comment>
<dbReference type="Gene3D" id="1.10.287.130">
    <property type="match status" value="1"/>
</dbReference>
<organism evidence="10 11">
    <name type="scientific">Phototrophicus methaneseepsis</name>
    <dbReference type="NCBI Taxonomy" id="2710758"/>
    <lineage>
        <taxon>Bacteria</taxon>
        <taxon>Bacillati</taxon>
        <taxon>Chloroflexota</taxon>
        <taxon>Candidatus Thermofontia</taxon>
        <taxon>Phototrophicales</taxon>
        <taxon>Phototrophicaceae</taxon>
        <taxon>Phototrophicus</taxon>
    </lineage>
</organism>
<dbReference type="InterPro" id="IPR004358">
    <property type="entry name" value="Sig_transdc_His_kin-like_C"/>
</dbReference>
<dbReference type="SUPFAM" id="SSF55874">
    <property type="entry name" value="ATPase domain of HSP90 chaperone/DNA topoisomerase II/histidine kinase"/>
    <property type="match status" value="1"/>
</dbReference>
<dbReference type="SUPFAM" id="SSF47384">
    <property type="entry name" value="Homodimeric domain of signal transducing histidine kinase"/>
    <property type="match status" value="1"/>
</dbReference>
<accession>A0A7S8E7L2</accession>
<evidence type="ECO:0000256" key="3">
    <source>
        <dbReference type="ARBA" id="ARBA00022553"/>
    </source>
</evidence>
<keyword evidence="11" id="KW-1185">Reference proteome</keyword>
<evidence type="ECO:0000259" key="9">
    <source>
        <dbReference type="PROSITE" id="PS50112"/>
    </source>
</evidence>
<keyword evidence="5 10" id="KW-0418">Kinase</keyword>
<keyword evidence="7" id="KW-0472">Membrane</keyword>
<feature type="domain" description="PAS" evidence="9">
    <location>
        <begin position="85"/>
        <end position="121"/>
    </location>
</feature>
<dbReference type="GO" id="GO:0016036">
    <property type="term" value="P:cellular response to phosphate starvation"/>
    <property type="evidence" value="ECO:0007669"/>
    <property type="project" value="TreeGrafter"/>
</dbReference>
<dbReference type="PANTHER" id="PTHR45453:SF1">
    <property type="entry name" value="PHOSPHATE REGULON SENSOR PROTEIN PHOR"/>
    <property type="match status" value="1"/>
</dbReference>
<dbReference type="PROSITE" id="PS50109">
    <property type="entry name" value="HIS_KIN"/>
    <property type="match status" value="1"/>
</dbReference>
<dbReference type="Pfam" id="PF13188">
    <property type="entry name" value="PAS_8"/>
    <property type="match status" value="1"/>
</dbReference>
<dbReference type="PANTHER" id="PTHR45453">
    <property type="entry name" value="PHOSPHATE REGULON SENSOR PROTEIN PHOR"/>
    <property type="match status" value="1"/>
</dbReference>
<dbReference type="Pfam" id="PF00512">
    <property type="entry name" value="HisKA"/>
    <property type="match status" value="1"/>
</dbReference>
<evidence type="ECO:0000313" key="11">
    <source>
        <dbReference type="Proteomes" id="UP000594468"/>
    </source>
</evidence>
<evidence type="ECO:0000313" key="10">
    <source>
        <dbReference type="EMBL" id="QPC81773.1"/>
    </source>
</evidence>
<dbReference type="Pfam" id="PF02518">
    <property type="entry name" value="HATPase_c"/>
    <property type="match status" value="1"/>
</dbReference>
<dbReference type="Gene3D" id="3.30.450.20">
    <property type="entry name" value="PAS domain"/>
    <property type="match status" value="1"/>
</dbReference>
<dbReference type="InterPro" id="IPR003661">
    <property type="entry name" value="HisK_dim/P_dom"/>
</dbReference>
<feature type="domain" description="Histidine kinase" evidence="8">
    <location>
        <begin position="204"/>
        <end position="430"/>
    </location>
</feature>
<keyword evidence="6" id="KW-0902">Two-component regulatory system</keyword>
<dbReference type="Gene3D" id="3.30.565.10">
    <property type="entry name" value="Histidine kinase-like ATPase, C-terminal domain"/>
    <property type="match status" value="1"/>
</dbReference>
<evidence type="ECO:0000259" key="8">
    <source>
        <dbReference type="PROSITE" id="PS50109"/>
    </source>
</evidence>
<dbReference type="SUPFAM" id="SSF55785">
    <property type="entry name" value="PYP-like sensor domain (PAS domain)"/>
    <property type="match status" value="1"/>
</dbReference>
<dbReference type="Proteomes" id="UP000594468">
    <property type="component" value="Chromosome"/>
</dbReference>
<evidence type="ECO:0000256" key="1">
    <source>
        <dbReference type="ARBA" id="ARBA00000085"/>
    </source>
</evidence>
<dbReference type="InterPro" id="IPR050351">
    <property type="entry name" value="BphY/WalK/GraS-like"/>
</dbReference>
<dbReference type="AlphaFoldDB" id="A0A7S8E7L2"/>
<dbReference type="RefSeq" id="WP_195169844.1">
    <property type="nucleotide sequence ID" value="NZ_CP062983.1"/>
</dbReference>
<dbReference type="InterPro" id="IPR005467">
    <property type="entry name" value="His_kinase_dom"/>
</dbReference>
<evidence type="ECO:0000256" key="6">
    <source>
        <dbReference type="ARBA" id="ARBA00023012"/>
    </source>
</evidence>
<dbReference type="SMART" id="SM00387">
    <property type="entry name" value="HATPase_c"/>
    <property type="match status" value="1"/>
</dbReference>
<proteinExistence type="predicted"/>
<dbReference type="GO" id="GO:0005886">
    <property type="term" value="C:plasma membrane"/>
    <property type="evidence" value="ECO:0007669"/>
    <property type="project" value="TreeGrafter"/>
</dbReference>
<dbReference type="GO" id="GO:0004721">
    <property type="term" value="F:phosphoprotein phosphatase activity"/>
    <property type="evidence" value="ECO:0007669"/>
    <property type="project" value="TreeGrafter"/>
</dbReference>
<evidence type="ECO:0000256" key="5">
    <source>
        <dbReference type="ARBA" id="ARBA00022777"/>
    </source>
</evidence>
<dbReference type="EMBL" id="CP062983">
    <property type="protein sequence ID" value="QPC81773.1"/>
    <property type="molecule type" value="Genomic_DNA"/>
</dbReference>
<evidence type="ECO:0000256" key="4">
    <source>
        <dbReference type="ARBA" id="ARBA00022679"/>
    </source>
</evidence>
<dbReference type="PRINTS" id="PR00344">
    <property type="entry name" value="BCTRLSENSOR"/>
</dbReference>
<evidence type="ECO:0000256" key="7">
    <source>
        <dbReference type="ARBA" id="ARBA00023136"/>
    </source>
</evidence>
<dbReference type="KEGG" id="pmet:G4Y79_19080"/>
<dbReference type="InterPro" id="IPR003594">
    <property type="entry name" value="HATPase_dom"/>
</dbReference>
<dbReference type="SMART" id="SM00388">
    <property type="entry name" value="HisKA"/>
    <property type="match status" value="1"/>
</dbReference>
<sequence length="436" mass="48714">MSDPNPSNIPLPPPPSDKEVNEAFQQIHELGTATESFFSRLYDNFTKRNELKKAQASLTLAQHQLHQSLNEKQRLASLVQNKQSELNRLYRILSRISEGIIMQDVKGRMVMINDAARQLIGSERNFWKSELGTLFNDYKDIQDVDSELALLGEPSQVEVNGHVLEAQLTAVGDSAGQRLGTIIIIRDITRDTLASRIKNSFVSHISHELNTPMNVMRVASEILMNQEENEPPNRRMLQLLSRNIDILDRMVDELLDVSEMSGGTFSIEAKPMLLTPIIWQVKETFLTSIAGAGLYCFTMIEHEESLTITGDDKRLEWAISHLVRNAIDYNERGGLVEISAGIEDNGEDSYVVLTVRDTGVGISPKDQANVFELFYRGEPITRSGKRLDPRGLGQGLYIARTIIEAHGGSLHMSTEVGQGSEFTVLLPYRAQPALAS</sequence>
<dbReference type="InterPro" id="IPR035965">
    <property type="entry name" value="PAS-like_dom_sf"/>
</dbReference>